<dbReference type="PROSITE" id="PS50975">
    <property type="entry name" value="ATP_GRASP"/>
    <property type="match status" value="1"/>
</dbReference>
<keyword evidence="1" id="KW-0067">ATP-binding</keyword>
<keyword evidence="1" id="KW-0547">Nucleotide-binding</keyword>
<gene>
    <name evidence="3" type="ORF">L0M14_15745</name>
</gene>
<evidence type="ECO:0000313" key="3">
    <source>
        <dbReference type="EMBL" id="UJF31313.1"/>
    </source>
</evidence>
<reference evidence="3 4" key="1">
    <citation type="journal article" date="2024" name="Int. J. Syst. Evol. Microbiol.">
        <title>Paenibacillus hexagrammi sp. nov., a novel bacterium isolated from the gut content of Hexagrammos agrammus.</title>
        <authorList>
            <person name="Jung H.K."/>
            <person name="Kim D.G."/>
            <person name="Zin H."/>
            <person name="Park J."/>
            <person name="Jung H."/>
            <person name="Kim Y.O."/>
            <person name="Kong H.J."/>
            <person name="Kim J.W."/>
            <person name="Kim Y.S."/>
        </authorList>
    </citation>
    <scope>NUCLEOTIDE SEQUENCE [LARGE SCALE GENOMIC DNA]</scope>
    <source>
        <strain evidence="3 4">YPD9-1</strain>
    </source>
</reference>
<dbReference type="InterPro" id="IPR011761">
    <property type="entry name" value="ATP-grasp"/>
</dbReference>
<dbReference type="Proteomes" id="UP001649230">
    <property type="component" value="Chromosome"/>
</dbReference>
<evidence type="ECO:0000256" key="1">
    <source>
        <dbReference type="PROSITE-ProRule" id="PRU00409"/>
    </source>
</evidence>
<sequence>MGKYGTSKWTKYKFMRKDASLRAHLPETLWLSEKAFWSLLDKYGEVIVKPTGSYGGEGVIRVRNKGVYYEVHDGAKKRKYATKAELTSAVLKKRRRRNQLVQRRISLATVQKRPFDLRVMVQRKKRGDWKVTGTLAKVAGKGFIVTNMRRSNGSILSFSEAIRRSGLKNNSQSAINAAVNRTALRSARQLQKYYSNQRTMGVDMGLDGKGKPWVIEVNFAPMLGLFLKLKDKSMYRTIVSYTKK</sequence>
<evidence type="ECO:0000313" key="4">
    <source>
        <dbReference type="Proteomes" id="UP001649230"/>
    </source>
</evidence>
<accession>A0ABY3SBL8</accession>
<evidence type="ECO:0000259" key="2">
    <source>
        <dbReference type="PROSITE" id="PS50975"/>
    </source>
</evidence>
<dbReference type="Pfam" id="PF14398">
    <property type="entry name" value="ATPgrasp_YheCD"/>
    <property type="match status" value="1"/>
</dbReference>
<organism evidence="3 4">
    <name type="scientific">Paenibacillus hexagrammi</name>
    <dbReference type="NCBI Taxonomy" id="2908839"/>
    <lineage>
        <taxon>Bacteria</taxon>
        <taxon>Bacillati</taxon>
        <taxon>Bacillota</taxon>
        <taxon>Bacilli</taxon>
        <taxon>Bacillales</taxon>
        <taxon>Paenibacillaceae</taxon>
        <taxon>Paenibacillus</taxon>
    </lineage>
</organism>
<dbReference type="InterPro" id="IPR026838">
    <property type="entry name" value="YheC/D"/>
</dbReference>
<dbReference type="EMBL" id="CP090978">
    <property type="protein sequence ID" value="UJF31313.1"/>
    <property type="molecule type" value="Genomic_DNA"/>
</dbReference>
<name>A0ABY3SBL8_9BACL</name>
<keyword evidence="4" id="KW-1185">Reference proteome</keyword>
<proteinExistence type="predicted"/>
<feature type="domain" description="ATP-grasp" evidence="2">
    <location>
        <begin position="13"/>
        <end position="243"/>
    </location>
</feature>
<dbReference type="Gene3D" id="3.30.470.20">
    <property type="entry name" value="ATP-grasp fold, B domain"/>
    <property type="match status" value="1"/>
</dbReference>
<dbReference type="RefSeq" id="WP_235117660.1">
    <property type="nucleotide sequence ID" value="NZ_CP090978.1"/>
</dbReference>
<dbReference type="SUPFAM" id="SSF56059">
    <property type="entry name" value="Glutathione synthetase ATP-binding domain-like"/>
    <property type="match status" value="1"/>
</dbReference>
<protein>
    <submittedName>
        <fullName evidence="3">YheC/YheD family protein</fullName>
    </submittedName>
</protein>